<protein>
    <submittedName>
        <fullName evidence="1">Uncharacterized protein</fullName>
    </submittedName>
</protein>
<reference evidence="1" key="1">
    <citation type="submission" date="2024-07" db="EMBL/GenBank/DDBJ databases">
        <authorList>
            <person name="Kim Y.J."/>
            <person name="Jeong J.Y."/>
        </authorList>
    </citation>
    <scope>NUCLEOTIDE SEQUENCE</scope>
    <source>
        <strain evidence="1">GIHE-MW2</strain>
    </source>
</reference>
<accession>A0AAU8J9I6</accession>
<evidence type="ECO:0000313" key="1">
    <source>
        <dbReference type="EMBL" id="XCM35407.1"/>
    </source>
</evidence>
<proteinExistence type="predicted"/>
<organism evidence="1">
    <name type="scientific">Planktothricoides raciborskii GIHE-MW2</name>
    <dbReference type="NCBI Taxonomy" id="2792601"/>
    <lineage>
        <taxon>Bacteria</taxon>
        <taxon>Bacillati</taxon>
        <taxon>Cyanobacteriota</taxon>
        <taxon>Cyanophyceae</taxon>
        <taxon>Oscillatoriophycideae</taxon>
        <taxon>Oscillatoriales</taxon>
        <taxon>Oscillatoriaceae</taxon>
        <taxon>Planktothricoides</taxon>
    </lineage>
</organism>
<dbReference type="AlphaFoldDB" id="A0AAU8J9I6"/>
<dbReference type="EMBL" id="CP159837">
    <property type="protein sequence ID" value="XCM35407.1"/>
    <property type="molecule type" value="Genomic_DNA"/>
</dbReference>
<dbReference type="RefSeq" id="WP_197285254.1">
    <property type="nucleotide sequence ID" value="NZ_CP159837.1"/>
</dbReference>
<name>A0AAU8J9I6_9CYAN</name>
<sequence>MTTSLRYSLFDVTYPDSDGLPMAESDATRDYLIYGVEKFVREALWTQHESDRVIPMMQTNDANQ</sequence>
<gene>
    <name evidence="1" type="ORF">ABWT76_004083</name>
</gene>